<feature type="compositionally biased region" description="Polar residues" evidence="1">
    <location>
        <begin position="11"/>
        <end position="24"/>
    </location>
</feature>
<feature type="transmembrane region" description="Helical" evidence="2">
    <location>
        <begin position="56"/>
        <end position="77"/>
    </location>
</feature>
<keyword evidence="2" id="KW-0812">Transmembrane</keyword>
<evidence type="ECO:0000256" key="1">
    <source>
        <dbReference type="SAM" id="MobiDB-lite"/>
    </source>
</evidence>
<reference evidence="3 4" key="1">
    <citation type="submission" date="2019-05" db="EMBL/GenBank/DDBJ databases">
        <title>Another draft genome of Portunus trituberculatus and its Hox gene families provides insights of decapod evolution.</title>
        <authorList>
            <person name="Jeong J.-H."/>
            <person name="Song I."/>
            <person name="Kim S."/>
            <person name="Choi T."/>
            <person name="Kim D."/>
            <person name="Ryu S."/>
            <person name="Kim W."/>
        </authorList>
    </citation>
    <scope>NUCLEOTIDE SEQUENCE [LARGE SCALE GENOMIC DNA]</scope>
    <source>
        <tissue evidence="3">Muscle</tissue>
    </source>
</reference>
<organism evidence="3 4">
    <name type="scientific">Portunus trituberculatus</name>
    <name type="common">Swimming crab</name>
    <name type="synonym">Neptunus trituberculatus</name>
    <dbReference type="NCBI Taxonomy" id="210409"/>
    <lineage>
        <taxon>Eukaryota</taxon>
        <taxon>Metazoa</taxon>
        <taxon>Ecdysozoa</taxon>
        <taxon>Arthropoda</taxon>
        <taxon>Crustacea</taxon>
        <taxon>Multicrustacea</taxon>
        <taxon>Malacostraca</taxon>
        <taxon>Eumalacostraca</taxon>
        <taxon>Eucarida</taxon>
        <taxon>Decapoda</taxon>
        <taxon>Pleocyemata</taxon>
        <taxon>Brachyura</taxon>
        <taxon>Eubrachyura</taxon>
        <taxon>Portunoidea</taxon>
        <taxon>Portunidae</taxon>
        <taxon>Portuninae</taxon>
        <taxon>Portunus</taxon>
    </lineage>
</organism>
<sequence length="80" mass="8697">MATITDKWHHPTTQPNNELVPQQDTTTITTTATTITTATITITTLPCSVTIQPSPITVTGIMIISAICLTIPVIYSYKCY</sequence>
<evidence type="ECO:0000313" key="4">
    <source>
        <dbReference type="Proteomes" id="UP000324222"/>
    </source>
</evidence>
<keyword evidence="2" id="KW-1133">Transmembrane helix</keyword>
<gene>
    <name evidence="3" type="ORF">E2C01_099857</name>
</gene>
<evidence type="ECO:0000313" key="3">
    <source>
        <dbReference type="EMBL" id="MPD04183.1"/>
    </source>
</evidence>
<keyword evidence="4" id="KW-1185">Reference proteome</keyword>
<name>A0A5B7K6K8_PORTR</name>
<accession>A0A5B7K6K8</accession>
<dbReference type="AlphaFoldDB" id="A0A5B7K6K8"/>
<dbReference type="Proteomes" id="UP000324222">
    <property type="component" value="Unassembled WGS sequence"/>
</dbReference>
<feature type="region of interest" description="Disordered" evidence="1">
    <location>
        <begin position="1"/>
        <end position="24"/>
    </location>
</feature>
<keyword evidence="2" id="KW-0472">Membrane</keyword>
<evidence type="ECO:0000256" key="2">
    <source>
        <dbReference type="SAM" id="Phobius"/>
    </source>
</evidence>
<proteinExistence type="predicted"/>
<comment type="caution">
    <text evidence="3">The sequence shown here is derived from an EMBL/GenBank/DDBJ whole genome shotgun (WGS) entry which is preliminary data.</text>
</comment>
<protein>
    <submittedName>
        <fullName evidence="3">Uncharacterized protein</fullName>
    </submittedName>
</protein>
<dbReference type="EMBL" id="VSRR010139783">
    <property type="protein sequence ID" value="MPD04183.1"/>
    <property type="molecule type" value="Genomic_DNA"/>
</dbReference>